<dbReference type="Proteomes" id="UP000269323">
    <property type="component" value="Segment"/>
</dbReference>
<dbReference type="InterPro" id="IPR029045">
    <property type="entry name" value="ClpP/crotonase-like_dom_sf"/>
</dbReference>
<feature type="domain" description="Peptidase S49" evidence="2">
    <location>
        <begin position="144"/>
        <end position="287"/>
    </location>
</feature>
<reference evidence="3 4" key="1">
    <citation type="submission" date="2018-08" db="EMBL/GenBank/DDBJ databases">
        <title>The isolation and characterization of a novel rhizosphere caulophage that is similar to lambdoid phages.</title>
        <authorList>
            <person name="Berrios L."/>
            <person name="Ely B."/>
        </authorList>
    </citation>
    <scope>NUCLEOTIDE SEQUENCE [LARGE SCALE GENOMIC DNA]</scope>
</reference>
<dbReference type="GO" id="GO:0008233">
    <property type="term" value="F:peptidase activity"/>
    <property type="evidence" value="ECO:0007669"/>
    <property type="project" value="UniProtKB-KW"/>
</dbReference>
<dbReference type="PANTHER" id="PTHR42987:SF4">
    <property type="entry name" value="PROTEASE SOHB-RELATED"/>
    <property type="match status" value="1"/>
</dbReference>
<name>A0A386KT55_9CAUD</name>
<keyword evidence="3" id="KW-0378">Hydrolase</keyword>
<proteinExistence type="inferred from homology"/>
<evidence type="ECO:0000259" key="2">
    <source>
        <dbReference type="Pfam" id="PF01343"/>
    </source>
</evidence>
<protein>
    <submittedName>
        <fullName evidence="3">Protease IV</fullName>
    </submittedName>
</protein>
<evidence type="ECO:0000256" key="1">
    <source>
        <dbReference type="ARBA" id="ARBA00008683"/>
    </source>
</evidence>
<sequence>MNSLRAALMAQAAGLIWAVDETFFMGIKAQIEHGELFTANGVLKPGEDTDSVQAAAIHPATERATAKREGTVLVVPVSGVISPRMSLFDYLFNGGTTNPAAVAAAVEQGVNDPSIKTVIVTYDTPGGNTMQVTEAAQRMLAVRGKGTPIISQVVGVCASAGYWMASTGDEISATPSGLVGGVGAFQTHDDLSGMYAQEGVNRTFQQAGAFKTEAMDTAPLSDEAVAHRLANVEAVMTQFAADVAKGRNVTPAVVRGEEYGQGRAYLSPLALKRGMVDRVRAFADTLSAYGAQLDPIMSDRRGRTMALSDAAAHARLRGID</sequence>
<dbReference type="InterPro" id="IPR002142">
    <property type="entry name" value="Peptidase_S49"/>
</dbReference>
<dbReference type="GO" id="GO:0006508">
    <property type="term" value="P:proteolysis"/>
    <property type="evidence" value="ECO:0007669"/>
    <property type="project" value="UniProtKB-KW"/>
</dbReference>
<dbReference type="EMBL" id="MH884648">
    <property type="protein sequence ID" value="AYD87657.1"/>
    <property type="molecule type" value="Genomic_DNA"/>
</dbReference>
<keyword evidence="3" id="KW-0645">Protease</keyword>
<accession>A0A386KT55</accession>
<evidence type="ECO:0000313" key="4">
    <source>
        <dbReference type="Proteomes" id="UP000269323"/>
    </source>
</evidence>
<dbReference type="SUPFAM" id="SSF52096">
    <property type="entry name" value="ClpP/crotonase"/>
    <property type="match status" value="1"/>
</dbReference>
<dbReference type="PANTHER" id="PTHR42987">
    <property type="entry name" value="PEPTIDASE S49"/>
    <property type="match status" value="1"/>
</dbReference>
<keyword evidence="4" id="KW-1185">Reference proteome</keyword>
<dbReference type="Gene3D" id="3.90.226.10">
    <property type="entry name" value="2-enoyl-CoA Hydratase, Chain A, domain 1"/>
    <property type="match status" value="1"/>
</dbReference>
<dbReference type="Pfam" id="PF01343">
    <property type="entry name" value="Peptidase_S49"/>
    <property type="match status" value="1"/>
</dbReference>
<comment type="similarity">
    <text evidence="1">Belongs to the peptidase S49 family.</text>
</comment>
<organism evidence="3 4">
    <name type="scientific">Caulobacter phage Kronos</name>
    <dbReference type="NCBI Taxonomy" id="2340873"/>
    <lineage>
        <taxon>Viruses</taxon>
        <taxon>Duplodnaviria</taxon>
        <taxon>Heunggongvirae</taxon>
        <taxon>Uroviricota</taxon>
        <taxon>Caudoviricetes</taxon>
        <taxon>Caudoviricetes incertae sedis</taxon>
        <taxon>Kronosvirus</taxon>
        <taxon>Kronosvirus pelion</taxon>
    </lineage>
</organism>
<evidence type="ECO:0000313" key="3">
    <source>
        <dbReference type="EMBL" id="AYD87657.1"/>
    </source>
</evidence>